<comment type="caution">
    <text evidence="6">The sequence shown here is derived from an EMBL/GenBank/DDBJ whole genome shotgun (WGS) entry which is preliminary data.</text>
</comment>
<dbReference type="GO" id="GO:0003924">
    <property type="term" value="F:GTPase activity"/>
    <property type="evidence" value="ECO:0007669"/>
    <property type="project" value="InterPro"/>
</dbReference>
<dbReference type="InterPro" id="IPR000217">
    <property type="entry name" value="Tubulin"/>
</dbReference>
<evidence type="ECO:0000313" key="6">
    <source>
        <dbReference type="EMBL" id="KAF5397879.1"/>
    </source>
</evidence>
<evidence type="ECO:0000256" key="2">
    <source>
        <dbReference type="ARBA" id="ARBA00022701"/>
    </source>
</evidence>
<dbReference type="GO" id="GO:0005200">
    <property type="term" value="F:structural constituent of cytoskeleton"/>
    <property type="evidence" value="ECO:0007669"/>
    <property type="project" value="InterPro"/>
</dbReference>
<dbReference type="Pfam" id="PF00091">
    <property type="entry name" value="Tubulin"/>
    <property type="match status" value="1"/>
</dbReference>
<dbReference type="PANTHER" id="PTHR11588">
    <property type="entry name" value="TUBULIN"/>
    <property type="match status" value="1"/>
</dbReference>
<dbReference type="OrthoDB" id="6265162at2759"/>
<dbReference type="AlphaFoldDB" id="A0A8J4T4W2"/>
<dbReference type="PRINTS" id="PR01163">
    <property type="entry name" value="BETATUBULIN"/>
</dbReference>
<keyword evidence="4" id="KW-0342">GTP-binding</keyword>
<protein>
    <submittedName>
        <fullName evidence="6">Beta-tubulin isotype 1</fullName>
    </submittedName>
</protein>
<dbReference type="GO" id="GO:0007017">
    <property type="term" value="P:microtubule-based process"/>
    <property type="evidence" value="ECO:0007669"/>
    <property type="project" value="InterPro"/>
</dbReference>
<accession>A0A8J4T4W2</accession>
<dbReference type="SUPFAM" id="SSF52490">
    <property type="entry name" value="Tubulin nucleotide-binding domain-like"/>
    <property type="match status" value="1"/>
</dbReference>
<gene>
    <name evidence="6" type="ORF">PHET_08870</name>
</gene>
<dbReference type="GO" id="GO:0005525">
    <property type="term" value="F:GTP binding"/>
    <property type="evidence" value="ECO:0007669"/>
    <property type="project" value="UniProtKB-KW"/>
</dbReference>
<name>A0A8J4T4W2_9TREM</name>
<dbReference type="EMBL" id="LUCH01005668">
    <property type="protein sequence ID" value="KAF5397879.1"/>
    <property type="molecule type" value="Genomic_DNA"/>
</dbReference>
<comment type="similarity">
    <text evidence="1">Belongs to the tubulin family.</text>
</comment>
<evidence type="ECO:0000256" key="4">
    <source>
        <dbReference type="ARBA" id="ARBA00023134"/>
    </source>
</evidence>
<keyword evidence="7" id="KW-1185">Reference proteome</keyword>
<dbReference type="GO" id="GO:0005874">
    <property type="term" value="C:microtubule"/>
    <property type="evidence" value="ECO:0007669"/>
    <property type="project" value="UniProtKB-KW"/>
</dbReference>
<dbReference type="InterPro" id="IPR002453">
    <property type="entry name" value="Beta_tubulin"/>
</dbReference>
<keyword evidence="2" id="KW-0493">Microtubule</keyword>
<dbReference type="Proteomes" id="UP000748531">
    <property type="component" value="Unassembled WGS sequence"/>
</dbReference>
<reference evidence="6" key="1">
    <citation type="submission" date="2019-05" db="EMBL/GenBank/DDBJ databases">
        <title>Annotation for the trematode Paragonimus heterotremus.</title>
        <authorList>
            <person name="Choi Y.-J."/>
        </authorList>
    </citation>
    <scope>NUCLEOTIDE SEQUENCE</scope>
    <source>
        <strain evidence="6">LC</strain>
    </source>
</reference>
<dbReference type="InterPro" id="IPR036525">
    <property type="entry name" value="Tubulin/FtsZ_GTPase_sf"/>
</dbReference>
<dbReference type="PRINTS" id="PR01161">
    <property type="entry name" value="TUBULIN"/>
</dbReference>
<evidence type="ECO:0000259" key="5">
    <source>
        <dbReference type="Pfam" id="PF00091"/>
    </source>
</evidence>
<dbReference type="InterPro" id="IPR003008">
    <property type="entry name" value="Tubulin_FtsZ_GTPase"/>
</dbReference>
<evidence type="ECO:0000313" key="7">
    <source>
        <dbReference type="Proteomes" id="UP000748531"/>
    </source>
</evidence>
<proteinExistence type="inferred from homology"/>
<dbReference type="Gene3D" id="3.40.50.1440">
    <property type="entry name" value="Tubulin/FtsZ, GTPase domain"/>
    <property type="match status" value="1"/>
</dbReference>
<evidence type="ECO:0000256" key="1">
    <source>
        <dbReference type="ARBA" id="ARBA00009636"/>
    </source>
</evidence>
<evidence type="ECO:0000256" key="3">
    <source>
        <dbReference type="ARBA" id="ARBA00022741"/>
    </source>
</evidence>
<organism evidence="6 7">
    <name type="scientific">Paragonimus heterotremus</name>
    <dbReference type="NCBI Taxonomy" id="100268"/>
    <lineage>
        <taxon>Eukaryota</taxon>
        <taxon>Metazoa</taxon>
        <taxon>Spiralia</taxon>
        <taxon>Lophotrochozoa</taxon>
        <taxon>Platyhelminthes</taxon>
        <taxon>Trematoda</taxon>
        <taxon>Digenea</taxon>
        <taxon>Plagiorchiida</taxon>
        <taxon>Troglotremata</taxon>
        <taxon>Troglotrematidae</taxon>
        <taxon>Paragonimus</taxon>
    </lineage>
</organism>
<keyword evidence="3" id="KW-0547">Nucleotide-binding</keyword>
<sequence>MGTLLVSKIREEYLDRIMSTFSAVPPLKVSDTVVEPYQATLSLHHLVEITDETYYFDNGALYDVCFRTLKLTTPTYDDLNHSVSVTMSGVTICLRFPGQLNDFLHKLAVNMVPFPDWIFSFQDLFHSSAVAASSSAH</sequence>
<feature type="domain" description="Tubulin/FtsZ GTPase" evidence="5">
    <location>
        <begin position="2"/>
        <end position="65"/>
    </location>
</feature>